<sequence length="701" mass="72884">MTQSMSQTVDDLWVLAVAVLVLFVPGVVALLAVRVTRVSTLIGLAPPISCGIASLTAMGCAVAGVPYGPVPLVLVAGLLALAGVWTWSRYPGTPSTGWKRPKPVDSVGVALGVVLVLGAITAGVRAWWGGMGSLRTLPQEHDMVVHTTLTAFVERSGRGAPWQLLPADLLTGTPAQPYPAGLHVLAAVVARFAGDAVVGLNAMTVVVSAVVWPVSVAVLAGVAARRSRISPGIAVLAGGTAAVVAIGLQQPMFLLNHVGGMLPTAAALAMAPGILAVLVTMPPTRGAVLSAGLALAGAVAVHPSACVTVGVSVVAWCAGELFSRGGAEFVVGRLRAVGAASVVGGLLSLPVLVPVLPQRAVVTSFPSEKPAESLTGAVRRVFAIPFDGFPGDVVPLGAGQRAVMLLALVGLAAILIRRGPWGLITTWAVWAVVVLSMSLSPGRGWETVITRFFYNATFRIASHLNLFVPVIAALGVVFSAVALARRLARIPSVHRPPGRWGALGLVVVLTSVYGVLCLPGYLRLDQATVASRFSSPTPYVRVSVDDLAAIRWLAPRVGPGERVLNSANDGSTYLYVLGGVPVVNVMPLGVAAWSPSYSLLRDFNEYRTNRGTRRLLTELNIAWVYVDENTPKISSAGAPANWVAGPQYGLAPGLRGLEALPEVRAEFRSGAVTVYRVDLRAIRGLDTRPQHGVSPGVDTVR</sequence>
<feature type="transmembrane region" description="Helical" evidence="1">
    <location>
        <begin position="460"/>
        <end position="488"/>
    </location>
</feature>
<feature type="transmembrane region" description="Helical" evidence="1">
    <location>
        <begin position="107"/>
        <end position="128"/>
    </location>
</feature>
<feature type="transmembrane region" description="Helical" evidence="1">
    <location>
        <begin position="398"/>
        <end position="416"/>
    </location>
</feature>
<keyword evidence="1" id="KW-0472">Membrane</keyword>
<keyword evidence="1" id="KW-1133">Transmembrane helix</keyword>
<proteinExistence type="predicted"/>
<accession>A0A426K0Y0</accession>
<dbReference type="RefSeq" id="WP_125089032.1">
    <property type="nucleotide sequence ID" value="NZ_RSAA01000005.1"/>
</dbReference>
<dbReference type="EMBL" id="RSAA01000005">
    <property type="protein sequence ID" value="RRO18924.1"/>
    <property type="molecule type" value="Genomic_DNA"/>
</dbReference>
<feature type="transmembrane region" description="Helical" evidence="1">
    <location>
        <begin position="293"/>
        <end position="322"/>
    </location>
</feature>
<feature type="transmembrane region" description="Helical" evidence="1">
    <location>
        <begin position="200"/>
        <end position="223"/>
    </location>
</feature>
<keyword evidence="1" id="KW-0812">Transmembrane</keyword>
<comment type="caution">
    <text evidence="2">The sequence shown here is derived from an EMBL/GenBank/DDBJ whole genome shotgun (WGS) entry which is preliminary data.</text>
</comment>
<protein>
    <submittedName>
        <fullName evidence="2">Uncharacterized protein</fullName>
    </submittedName>
</protein>
<feature type="transmembrane region" description="Helical" evidence="1">
    <location>
        <begin position="573"/>
        <end position="593"/>
    </location>
</feature>
<evidence type="ECO:0000313" key="3">
    <source>
        <dbReference type="Proteomes" id="UP000274515"/>
    </source>
</evidence>
<feature type="transmembrane region" description="Helical" evidence="1">
    <location>
        <begin position="70"/>
        <end position="87"/>
    </location>
</feature>
<evidence type="ECO:0000313" key="2">
    <source>
        <dbReference type="EMBL" id="RRO18924.1"/>
    </source>
</evidence>
<feature type="transmembrane region" description="Helical" evidence="1">
    <location>
        <begin position="334"/>
        <end position="356"/>
    </location>
</feature>
<dbReference type="InterPro" id="IPR046671">
    <property type="entry name" value="DUF6541"/>
</dbReference>
<dbReference type="Pfam" id="PF20176">
    <property type="entry name" value="DUF6541"/>
    <property type="match status" value="1"/>
</dbReference>
<gene>
    <name evidence="2" type="ORF">EIL87_05305</name>
</gene>
<feature type="transmembrane region" description="Helical" evidence="1">
    <location>
        <begin position="12"/>
        <end position="33"/>
    </location>
</feature>
<feature type="transmembrane region" description="Helical" evidence="1">
    <location>
        <begin position="229"/>
        <end position="248"/>
    </location>
</feature>
<organism evidence="2 3">
    <name type="scientific">Saccharopolyspora rhizosphaerae</name>
    <dbReference type="NCBI Taxonomy" id="2492662"/>
    <lineage>
        <taxon>Bacteria</taxon>
        <taxon>Bacillati</taxon>
        <taxon>Actinomycetota</taxon>
        <taxon>Actinomycetes</taxon>
        <taxon>Pseudonocardiales</taxon>
        <taxon>Pseudonocardiaceae</taxon>
        <taxon>Saccharopolyspora</taxon>
    </lineage>
</organism>
<feature type="transmembrane region" description="Helical" evidence="1">
    <location>
        <begin position="423"/>
        <end position="440"/>
    </location>
</feature>
<keyword evidence="3" id="KW-1185">Reference proteome</keyword>
<feature type="transmembrane region" description="Helical" evidence="1">
    <location>
        <begin position="260"/>
        <end position="281"/>
    </location>
</feature>
<reference evidence="2 3" key="1">
    <citation type="submission" date="2018-11" db="EMBL/GenBank/DDBJ databases">
        <title>Saccharopolyspora rhizosphaerae sp. nov., an actinomycete isolated from rhizosphere soil in Thailand.</title>
        <authorList>
            <person name="Intra B."/>
            <person name="Euanorasetr J."/>
            <person name="Take A."/>
            <person name="Inahashi Y."/>
            <person name="Mori M."/>
            <person name="Panbangred W."/>
            <person name="Matsumoto A."/>
        </authorList>
    </citation>
    <scope>NUCLEOTIDE SEQUENCE [LARGE SCALE GENOMIC DNA]</scope>
    <source>
        <strain evidence="2 3">H219</strain>
    </source>
</reference>
<dbReference type="OrthoDB" id="5141811at2"/>
<evidence type="ECO:0000256" key="1">
    <source>
        <dbReference type="SAM" id="Phobius"/>
    </source>
</evidence>
<feature type="transmembrane region" description="Helical" evidence="1">
    <location>
        <begin position="500"/>
        <end position="522"/>
    </location>
</feature>
<dbReference type="Proteomes" id="UP000274515">
    <property type="component" value="Unassembled WGS sequence"/>
</dbReference>
<dbReference type="AlphaFoldDB" id="A0A426K0Y0"/>
<name>A0A426K0Y0_9PSEU</name>